<dbReference type="PROSITE" id="PS50110">
    <property type="entry name" value="RESPONSE_REGULATORY"/>
    <property type="match status" value="1"/>
</dbReference>
<dbReference type="PANTHER" id="PTHR44591:SF3">
    <property type="entry name" value="RESPONSE REGULATORY DOMAIN-CONTAINING PROTEIN"/>
    <property type="match status" value="1"/>
</dbReference>
<feature type="modified residue" description="4-aspartylphosphate" evidence="2">
    <location>
        <position position="52"/>
    </location>
</feature>
<evidence type="ECO:0000256" key="2">
    <source>
        <dbReference type="PROSITE-ProRule" id="PRU00169"/>
    </source>
</evidence>
<name>H5SPE0_9CHLR</name>
<dbReference type="SMART" id="SM00448">
    <property type="entry name" value="REC"/>
    <property type="match status" value="1"/>
</dbReference>
<evidence type="ECO:0000259" key="3">
    <source>
        <dbReference type="PROSITE" id="PS50110"/>
    </source>
</evidence>
<keyword evidence="1 2" id="KW-0597">Phosphoprotein</keyword>
<reference evidence="4" key="2">
    <citation type="journal article" date="2012" name="PLoS ONE">
        <title>A Deeply Branching Thermophilic Bacterium with an Ancient Acetyl-CoA Pathway Dominates a Subsurface Ecosystem.</title>
        <authorList>
            <person name="Takami H."/>
            <person name="Noguchi H."/>
            <person name="Takaki Y."/>
            <person name="Uchiyama I."/>
            <person name="Toyoda A."/>
            <person name="Nishi S."/>
            <person name="Chee G.-J."/>
            <person name="Arai W."/>
            <person name="Nunoura T."/>
            <person name="Itoh T."/>
            <person name="Hattori M."/>
            <person name="Takai K."/>
        </authorList>
    </citation>
    <scope>NUCLEOTIDE SEQUENCE</scope>
</reference>
<feature type="domain" description="Response regulatory" evidence="3">
    <location>
        <begin position="3"/>
        <end position="119"/>
    </location>
</feature>
<evidence type="ECO:0000313" key="4">
    <source>
        <dbReference type="EMBL" id="BAL58026.1"/>
    </source>
</evidence>
<dbReference type="Gene3D" id="3.40.50.2300">
    <property type="match status" value="1"/>
</dbReference>
<gene>
    <name evidence="4" type="ORF">HGMM_F53H06C24</name>
</gene>
<dbReference type="GO" id="GO:0000160">
    <property type="term" value="P:phosphorelay signal transduction system"/>
    <property type="evidence" value="ECO:0007669"/>
    <property type="project" value="InterPro"/>
</dbReference>
<protein>
    <submittedName>
        <fullName evidence="4">Twitching motility two-component system response regulator PilH</fullName>
    </submittedName>
</protein>
<sequence>MQTILVVDDEPAQLMLLNLALSRAGFRVLEAPDGQKGVELAIEHQPSLIIMDLMMPVMDGATAIWHIKQNEATRHIPIIVLSAYTKGDQAKRALEAGAAELVSKSLILTGLVEKVKSYLQ</sequence>
<reference evidence="4" key="1">
    <citation type="journal article" date="2005" name="Environ. Microbiol.">
        <title>Genetic and functional properties of uncultivated thermophilic crenarchaeotes from a subsurface gold mine as revealed by analysis of genome fragments.</title>
        <authorList>
            <person name="Nunoura T."/>
            <person name="Hirayama H."/>
            <person name="Takami H."/>
            <person name="Oida H."/>
            <person name="Nishi S."/>
            <person name="Shimamura S."/>
            <person name="Suzuki Y."/>
            <person name="Inagaki F."/>
            <person name="Takai K."/>
            <person name="Nealson K.H."/>
            <person name="Horikoshi K."/>
        </authorList>
    </citation>
    <scope>NUCLEOTIDE SEQUENCE</scope>
</reference>
<organism evidence="4">
    <name type="scientific">uncultured Chloroflexota bacterium</name>
    <dbReference type="NCBI Taxonomy" id="166587"/>
    <lineage>
        <taxon>Bacteria</taxon>
        <taxon>Bacillati</taxon>
        <taxon>Chloroflexota</taxon>
        <taxon>environmental samples</taxon>
    </lineage>
</organism>
<dbReference type="Pfam" id="PF00072">
    <property type="entry name" value="Response_reg"/>
    <property type="match status" value="1"/>
</dbReference>
<accession>H5SPE0</accession>
<dbReference type="AlphaFoldDB" id="H5SPE0"/>
<dbReference type="EMBL" id="AP011791">
    <property type="protein sequence ID" value="BAL58026.1"/>
    <property type="molecule type" value="Genomic_DNA"/>
</dbReference>
<dbReference type="InterPro" id="IPR050595">
    <property type="entry name" value="Bact_response_regulator"/>
</dbReference>
<dbReference type="PANTHER" id="PTHR44591">
    <property type="entry name" value="STRESS RESPONSE REGULATOR PROTEIN 1"/>
    <property type="match status" value="1"/>
</dbReference>
<evidence type="ECO:0000256" key="1">
    <source>
        <dbReference type="ARBA" id="ARBA00022553"/>
    </source>
</evidence>
<dbReference type="InterPro" id="IPR011006">
    <property type="entry name" value="CheY-like_superfamily"/>
</dbReference>
<dbReference type="InterPro" id="IPR001789">
    <property type="entry name" value="Sig_transdc_resp-reg_receiver"/>
</dbReference>
<dbReference type="SUPFAM" id="SSF52172">
    <property type="entry name" value="CheY-like"/>
    <property type="match status" value="1"/>
</dbReference>
<proteinExistence type="predicted"/>